<feature type="domain" description="Endonuclease/exonuclease/phosphatase" evidence="1">
    <location>
        <begin position="4"/>
        <end position="80"/>
    </location>
</feature>
<dbReference type="Pfam" id="PF14529">
    <property type="entry name" value="Exo_endo_phos_2"/>
    <property type="match status" value="1"/>
</dbReference>
<dbReference type="GO" id="GO:0031012">
    <property type="term" value="C:extracellular matrix"/>
    <property type="evidence" value="ECO:0007669"/>
    <property type="project" value="TreeGrafter"/>
</dbReference>
<name>A0A8S3TH97_MYTED</name>
<dbReference type="OrthoDB" id="6131836at2759"/>
<evidence type="ECO:0000313" key="2">
    <source>
        <dbReference type="EMBL" id="CAG2232905.1"/>
    </source>
</evidence>
<dbReference type="GO" id="GO:0003824">
    <property type="term" value="F:catalytic activity"/>
    <property type="evidence" value="ECO:0007669"/>
    <property type="project" value="InterPro"/>
</dbReference>
<dbReference type="PANTHER" id="PTHR33395:SF22">
    <property type="entry name" value="REVERSE TRANSCRIPTASE DOMAIN-CONTAINING PROTEIN"/>
    <property type="match status" value="1"/>
</dbReference>
<dbReference type="AlphaFoldDB" id="A0A8S3TH97"/>
<reference evidence="2" key="1">
    <citation type="submission" date="2021-03" db="EMBL/GenBank/DDBJ databases">
        <authorList>
            <person name="Bekaert M."/>
        </authorList>
    </citation>
    <scope>NUCLEOTIDE SEQUENCE</scope>
</reference>
<dbReference type="PANTHER" id="PTHR33395">
    <property type="entry name" value="TRANSCRIPTASE, PUTATIVE-RELATED-RELATED"/>
    <property type="match status" value="1"/>
</dbReference>
<dbReference type="Proteomes" id="UP000683360">
    <property type="component" value="Unassembled WGS sequence"/>
</dbReference>
<dbReference type="EMBL" id="CAJPWZ010002194">
    <property type="protein sequence ID" value="CAG2232905.1"/>
    <property type="molecule type" value="Genomic_DNA"/>
</dbReference>
<sequence length="290" mass="33521">MDRGDLNLPDINWNSTSIQGNKVNSGINKRLLDMIHNCHMEQTVTFPTRLDNTLDLFLTNRPSLINRCSPLPGISDHDAVFIETSAAAKRGKPVKRKIHLWKRADNEKLKKECLEFQQQFLDKYTIQSSIAEMWLDISTALTNILDSSVPSKMTTSRFSQPWITKEIKALSRRKKRCFNRVKSSNRSRDKKKYQHLKSATKTACKKAYNDYLTNIISPDCTSNPKRFWSFINSKNKDSSGTSCKHVWPVLKNIRVQTAEEEGMTSTMKHYNCHYYATVSVNELVFFNHHL</sequence>
<dbReference type="GO" id="GO:0061343">
    <property type="term" value="P:cell adhesion involved in heart morphogenesis"/>
    <property type="evidence" value="ECO:0007669"/>
    <property type="project" value="TreeGrafter"/>
</dbReference>
<comment type="caution">
    <text evidence="2">The sequence shown here is derived from an EMBL/GenBank/DDBJ whole genome shotgun (WGS) entry which is preliminary data.</text>
</comment>
<keyword evidence="3" id="KW-1185">Reference proteome</keyword>
<evidence type="ECO:0000259" key="1">
    <source>
        <dbReference type="Pfam" id="PF14529"/>
    </source>
</evidence>
<organism evidence="2 3">
    <name type="scientific">Mytilus edulis</name>
    <name type="common">Blue mussel</name>
    <dbReference type="NCBI Taxonomy" id="6550"/>
    <lineage>
        <taxon>Eukaryota</taxon>
        <taxon>Metazoa</taxon>
        <taxon>Spiralia</taxon>
        <taxon>Lophotrochozoa</taxon>
        <taxon>Mollusca</taxon>
        <taxon>Bivalvia</taxon>
        <taxon>Autobranchia</taxon>
        <taxon>Pteriomorphia</taxon>
        <taxon>Mytilida</taxon>
        <taxon>Mytiloidea</taxon>
        <taxon>Mytilidae</taxon>
        <taxon>Mytilinae</taxon>
        <taxon>Mytilus</taxon>
    </lineage>
</organism>
<protein>
    <recommendedName>
        <fullName evidence="1">Endonuclease/exonuclease/phosphatase domain-containing protein</fullName>
    </recommendedName>
</protein>
<dbReference type="InterPro" id="IPR005135">
    <property type="entry name" value="Endo/exonuclease/phosphatase"/>
</dbReference>
<dbReference type="GO" id="GO:0007508">
    <property type="term" value="P:larval heart development"/>
    <property type="evidence" value="ECO:0007669"/>
    <property type="project" value="TreeGrafter"/>
</dbReference>
<proteinExistence type="predicted"/>
<accession>A0A8S3TH97</accession>
<gene>
    <name evidence="2" type="ORF">MEDL_45582</name>
</gene>
<evidence type="ECO:0000313" key="3">
    <source>
        <dbReference type="Proteomes" id="UP000683360"/>
    </source>
</evidence>